<dbReference type="Proteomes" id="UP001151760">
    <property type="component" value="Unassembled WGS sequence"/>
</dbReference>
<evidence type="ECO:0000313" key="1">
    <source>
        <dbReference type="EMBL" id="GJT89624.1"/>
    </source>
</evidence>
<accession>A0ABQ5HQD0</accession>
<evidence type="ECO:0000313" key="2">
    <source>
        <dbReference type="Proteomes" id="UP001151760"/>
    </source>
</evidence>
<protein>
    <submittedName>
        <fullName evidence="1">Uncharacterized protein</fullName>
    </submittedName>
</protein>
<proteinExistence type="predicted"/>
<reference evidence="1" key="1">
    <citation type="journal article" date="2022" name="Int. J. Mol. Sci.">
        <title>Draft Genome of Tanacetum Coccineum: Genomic Comparison of Closely Related Tanacetum-Family Plants.</title>
        <authorList>
            <person name="Yamashiro T."/>
            <person name="Shiraishi A."/>
            <person name="Nakayama K."/>
            <person name="Satake H."/>
        </authorList>
    </citation>
    <scope>NUCLEOTIDE SEQUENCE</scope>
</reference>
<dbReference type="EMBL" id="BQNB010019841">
    <property type="protein sequence ID" value="GJT89624.1"/>
    <property type="molecule type" value="Genomic_DNA"/>
</dbReference>
<gene>
    <name evidence="1" type="ORF">Tco_1078469</name>
</gene>
<comment type="caution">
    <text evidence="1">The sequence shown here is derived from an EMBL/GenBank/DDBJ whole genome shotgun (WGS) entry which is preliminary data.</text>
</comment>
<organism evidence="1 2">
    <name type="scientific">Tanacetum coccineum</name>
    <dbReference type="NCBI Taxonomy" id="301880"/>
    <lineage>
        <taxon>Eukaryota</taxon>
        <taxon>Viridiplantae</taxon>
        <taxon>Streptophyta</taxon>
        <taxon>Embryophyta</taxon>
        <taxon>Tracheophyta</taxon>
        <taxon>Spermatophyta</taxon>
        <taxon>Magnoliopsida</taxon>
        <taxon>eudicotyledons</taxon>
        <taxon>Gunneridae</taxon>
        <taxon>Pentapetalae</taxon>
        <taxon>asterids</taxon>
        <taxon>campanulids</taxon>
        <taxon>Asterales</taxon>
        <taxon>Asteraceae</taxon>
        <taxon>Asteroideae</taxon>
        <taxon>Anthemideae</taxon>
        <taxon>Anthemidinae</taxon>
        <taxon>Tanacetum</taxon>
    </lineage>
</organism>
<reference evidence="1" key="2">
    <citation type="submission" date="2022-01" db="EMBL/GenBank/DDBJ databases">
        <authorList>
            <person name="Yamashiro T."/>
            <person name="Shiraishi A."/>
            <person name="Satake H."/>
            <person name="Nakayama K."/>
        </authorList>
    </citation>
    <scope>NUCLEOTIDE SEQUENCE</scope>
</reference>
<keyword evidence="2" id="KW-1185">Reference proteome</keyword>
<name>A0ABQ5HQD0_9ASTR</name>
<sequence>MSARMNQLQNQLNQMMLMMQNNKDLSGVPHLNPEGIPKLITTITSKTYRLISSHITAKKHRIIAYVLINQKFLWVVDSGGTDHDCISLTSTHNIQICSQPIYDRYKRIAYGILYNGLYIIKQELAASPSTTLSITNNNMDLWHSRL</sequence>